<keyword evidence="2" id="KW-1003">Cell membrane</keyword>
<dbReference type="Gene3D" id="1.20.1640.10">
    <property type="entry name" value="Multidrug efflux transporter AcrB transmembrane domain"/>
    <property type="match status" value="2"/>
</dbReference>
<evidence type="ECO:0000313" key="9">
    <source>
        <dbReference type="Proteomes" id="UP000574067"/>
    </source>
</evidence>
<dbReference type="InterPro" id="IPR050545">
    <property type="entry name" value="Mycobact_MmpL"/>
</dbReference>
<dbReference type="PANTHER" id="PTHR33406">
    <property type="entry name" value="MEMBRANE PROTEIN MJ1562-RELATED"/>
    <property type="match status" value="1"/>
</dbReference>
<feature type="transmembrane region" description="Helical" evidence="6">
    <location>
        <begin position="649"/>
        <end position="670"/>
    </location>
</feature>
<evidence type="ECO:0000256" key="2">
    <source>
        <dbReference type="ARBA" id="ARBA00022475"/>
    </source>
</evidence>
<dbReference type="InterPro" id="IPR004869">
    <property type="entry name" value="MMPL_dom"/>
</dbReference>
<feature type="transmembrane region" description="Helical" evidence="6">
    <location>
        <begin position="323"/>
        <end position="343"/>
    </location>
</feature>
<accession>A0A848FJW9</accession>
<feature type="transmembrane region" description="Helical" evidence="6">
    <location>
        <begin position="256"/>
        <end position="276"/>
    </location>
</feature>
<reference evidence="8 9" key="1">
    <citation type="submission" date="2020-04" db="EMBL/GenBank/DDBJ databases">
        <title>Azohydromonas sp. isolated from soil.</title>
        <authorList>
            <person name="Dahal R.H."/>
        </authorList>
    </citation>
    <scope>NUCLEOTIDE SEQUENCE [LARGE SCALE GENOMIC DNA]</scope>
    <source>
        <strain evidence="8 9">G-1-1-14</strain>
    </source>
</reference>
<proteinExistence type="predicted"/>
<feature type="transmembrane region" description="Helical" evidence="6">
    <location>
        <begin position="716"/>
        <end position="738"/>
    </location>
</feature>
<comment type="caution">
    <text evidence="8">The sequence shown here is derived from an EMBL/GenBank/DDBJ whole genome shotgun (WGS) entry which is preliminary data.</text>
</comment>
<evidence type="ECO:0000256" key="5">
    <source>
        <dbReference type="ARBA" id="ARBA00023136"/>
    </source>
</evidence>
<evidence type="ECO:0000256" key="1">
    <source>
        <dbReference type="ARBA" id="ARBA00004651"/>
    </source>
</evidence>
<gene>
    <name evidence="8" type="ORF">HHL10_26545</name>
</gene>
<evidence type="ECO:0000256" key="3">
    <source>
        <dbReference type="ARBA" id="ARBA00022692"/>
    </source>
</evidence>
<dbReference type="PANTHER" id="PTHR33406:SF13">
    <property type="entry name" value="MEMBRANE PROTEIN YDFJ"/>
    <property type="match status" value="1"/>
</dbReference>
<evidence type="ECO:0000256" key="6">
    <source>
        <dbReference type="SAM" id="Phobius"/>
    </source>
</evidence>
<sequence>MALCVLLIARARFTADLSAFLPVSPSAQQRVLIDQLRSGVASRTLLVGIIGGSAAERAQASRALAASLRADARFDQVHNGERGDWAAAGELLLRHRYQLSPAVGVQRFTVEGLRDAIDETLSLLGTPAGAAVKPLLERDPTGEVQRIAEALIPAQAPRLEDGVWVSRTEPRALLLLTLQAAGDDLDAQAAAIDAVRAAFAPQAARGLALQLSGAPLFAVDSRARIQHEVVVIAVTGLVVIGGLLLAAFASLRALAVALLPVASGVAAGIAAVALGFGTVHGITLGFGSTLIGEAVDYALYYLIQARDGGWRRWRDHAWPTVRLGLLTSVCGFAALVFSGFPGLAQLGVFSVAGLAAAALTTRWVLPVLVPAGATGAGRLQPLGRWTLRAVHLLGRARRPAWLLGGVAALLLAWPGQPPWRGDLASLSPVPAAAQRLDASLRADLGASDARTLVVASGADLQAALRGAEAAAARLDTLVEQGVIGGYEAPTRVLPSLATQQQRQAALPEAQALRESLAQAVRGTPLAQRSLEPFLAEVQAARALPPLTPEALAGTPLKAVVDALVIRRSDGGWTALLPLQPPARADAGIDAPRVQAALQGLPGEVAVLDIKQELDGLYARYLHEALIQALLGVVAVVALLGWQLRSLRRLWTACLPLALSVLITLGGFVALGVPLGILHLVGLLLVVAVGSNYALFFVQWPMAATGAAPDERQADTLASLLLANVTAVCGFGLIALSQIPALSAIGRVVAPGVLLALLLCSAFAPRR</sequence>
<protein>
    <submittedName>
        <fullName evidence="8">MMPL family transporter</fullName>
    </submittedName>
</protein>
<organism evidence="8 9">
    <name type="scientific">Azohydromonas caseinilytica</name>
    <dbReference type="NCBI Taxonomy" id="2728836"/>
    <lineage>
        <taxon>Bacteria</taxon>
        <taxon>Pseudomonadati</taxon>
        <taxon>Pseudomonadota</taxon>
        <taxon>Betaproteobacteria</taxon>
        <taxon>Burkholderiales</taxon>
        <taxon>Sphaerotilaceae</taxon>
        <taxon>Azohydromonas</taxon>
    </lineage>
</organism>
<dbReference type="EMBL" id="JABBFW010000034">
    <property type="protein sequence ID" value="NML18533.1"/>
    <property type="molecule type" value="Genomic_DNA"/>
</dbReference>
<dbReference type="SUPFAM" id="SSF82866">
    <property type="entry name" value="Multidrug efflux transporter AcrB transmembrane domain"/>
    <property type="match status" value="2"/>
</dbReference>
<dbReference type="RefSeq" id="WP_169163469.1">
    <property type="nucleotide sequence ID" value="NZ_JABBFW010000034.1"/>
</dbReference>
<keyword evidence="4 6" id="KW-1133">Transmembrane helix</keyword>
<evidence type="ECO:0000256" key="4">
    <source>
        <dbReference type="ARBA" id="ARBA00022989"/>
    </source>
</evidence>
<comment type="subcellular location">
    <subcellularLocation>
        <location evidence="1">Cell membrane</location>
        <topology evidence="1">Multi-pass membrane protein</topology>
    </subcellularLocation>
</comment>
<feature type="domain" description="Membrane transport protein MMPL" evidence="7">
    <location>
        <begin position="176"/>
        <end position="376"/>
    </location>
</feature>
<feature type="transmembrane region" description="Helical" evidence="6">
    <location>
        <begin position="676"/>
        <end position="695"/>
    </location>
</feature>
<feature type="transmembrane region" description="Helical" evidence="6">
    <location>
        <begin position="229"/>
        <end position="249"/>
    </location>
</feature>
<keyword evidence="3 6" id="KW-0812">Transmembrane</keyword>
<evidence type="ECO:0000313" key="8">
    <source>
        <dbReference type="EMBL" id="NML18533.1"/>
    </source>
</evidence>
<feature type="transmembrane region" description="Helical" evidence="6">
    <location>
        <begin position="282"/>
        <end position="303"/>
    </location>
</feature>
<name>A0A848FJW9_9BURK</name>
<dbReference type="Proteomes" id="UP000574067">
    <property type="component" value="Unassembled WGS sequence"/>
</dbReference>
<dbReference type="AlphaFoldDB" id="A0A848FJW9"/>
<feature type="transmembrane region" description="Helical" evidence="6">
    <location>
        <begin position="744"/>
        <end position="763"/>
    </location>
</feature>
<keyword evidence="5 6" id="KW-0472">Membrane</keyword>
<dbReference type="Pfam" id="PF03176">
    <property type="entry name" value="MMPL"/>
    <property type="match status" value="1"/>
</dbReference>
<dbReference type="GO" id="GO:0005886">
    <property type="term" value="C:plasma membrane"/>
    <property type="evidence" value="ECO:0007669"/>
    <property type="project" value="UniProtKB-SubCell"/>
</dbReference>
<evidence type="ECO:0000259" key="7">
    <source>
        <dbReference type="Pfam" id="PF03176"/>
    </source>
</evidence>
<keyword evidence="9" id="KW-1185">Reference proteome</keyword>
<feature type="transmembrane region" description="Helical" evidence="6">
    <location>
        <begin position="624"/>
        <end position="642"/>
    </location>
</feature>